<evidence type="ECO:0000259" key="2">
    <source>
        <dbReference type="Pfam" id="PF01048"/>
    </source>
</evidence>
<dbReference type="InterPro" id="IPR035994">
    <property type="entry name" value="Nucleoside_phosphorylase_sf"/>
</dbReference>
<sequence>MPTEQMTSANLPLSSSGRTYHVETRPGEMSNRILTVGDPTRAQLLSSLLTKEFFRHTSPRGFLTITGLYRNVPVTIVAIGMGLSMMDFFVRETRLVVQGPLAIVRLGSCGSLGAAGTGDLVVAESAFGIGRNFDYFTEMPTTTTTITATTSDEEEKKREPYLFWAAVQADERLTGLVKQELQEVAEVFPGSVGNADGFYASQGRPADAFWDANDGLLDEVRRRHPDVMALEMESHMLFHLAKVSTGKDNQQAPSVSAACALVVFADRQGNRFISPEDSQQKMLLAARALLDALVEYMPTQDGLHPSAGSVWEGENLG</sequence>
<proteinExistence type="predicted"/>
<evidence type="ECO:0000256" key="1">
    <source>
        <dbReference type="SAM" id="MobiDB-lite"/>
    </source>
</evidence>
<keyword evidence="4" id="KW-1185">Reference proteome</keyword>
<dbReference type="CDD" id="cd17769">
    <property type="entry name" value="NP_TgUP-like"/>
    <property type="match status" value="1"/>
</dbReference>
<dbReference type="EMBL" id="JANBOJ010000063">
    <property type="protein sequence ID" value="KAJ1723518.1"/>
    <property type="molecule type" value="Genomic_DNA"/>
</dbReference>
<dbReference type="OrthoDB" id="416752at2759"/>
<name>A0A9W7Y3X2_9FUNG</name>
<feature type="domain" description="Nucleoside phosphorylase" evidence="2">
    <location>
        <begin position="32"/>
        <end position="242"/>
    </location>
</feature>
<dbReference type="PANTHER" id="PTHR43691:SF14">
    <property type="entry name" value="URIDINE PHOSPHORYLASE"/>
    <property type="match status" value="1"/>
</dbReference>
<protein>
    <recommendedName>
        <fullName evidence="2">Nucleoside phosphorylase domain-containing protein</fullName>
    </recommendedName>
</protein>
<evidence type="ECO:0000313" key="3">
    <source>
        <dbReference type="EMBL" id="KAJ1723518.1"/>
    </source>
</evidence>
<dbReference type="InterPro" id="IPR000845">
    <property type="entry name" value="Nucleoside_phosphorylase_d"/>
</dbReference>
<dbReference type="PANTHER" id="PTHR43691">
    <property type="entry name" value="URIDINE PHOSPHORYLASE"/>
    <property type="match status" value="1"/>
</dbReference>
<evidence type="ECO:0000313" key="4">
    <source>
        <dbReference type="Proteomes" id="UP001149813"/>
    </source>
</evidence>
<organism evidence="3 4">
    <name type="scientific">Coemansia erecta</name>
    <dbReference type="NCBI Taxonomy" id="147472"/>
    <lineage>
        <taxon>Eukaryota</taxon>
        <taxon>Fungi</taxon>
        <taxon>Fungi incertae sedis</taxon>
        <taxon>Zoopagomycota</taxon>
        <taxon>Kickxellomycotina</taxon>
        <taxon>Kickxellomycetes</taxon>
        <taxon>Kickxellales</taxon>
        <taxon>Kickxellaceae</taxon>
        <taxon>Coemansia</taxon>
    </lineage>
</organism>
<dbReference type="GO" id="GO:0006218">
    <property type="term" value="P:uridine catabolic process"/>
    <property type="evidence" value="ECO:0007669"/>
    <property type="project" value="TreeGrafter"/>
</dbReference>
<dbReference type="AlphaFoldDB" id="A0A9W7Y3X2"/>
<comment type="caution">
    <text evidence="3">The sequence shown here is derived from an EMBL/GenBank/DDBJ whole genome shotgun (WGS) entry which is preliminary data.</text>
</comment>
<feature type="region of interest" description="Disordered" evidence="1">
    <location>
        <begin position="1"/>
        <end position="24"/>
    </location>
</feature>
<dbReference type="GO" id="GO:0004850">
    <property type="term" value="F:uridine phosphorylase activity"/>
    <property type="evidence" value="ECO:0007669"/>
    <property type="project" value="TreeGrafter"/>
</dbReference>
<dbReference type="Pfam" id="PF01048">
    <property type="entry name" value="PNP_UDP_1"/>
    <property type="match status" value="1"/>
</dbReference>
<gene>
    <name evidence="3" type="ORF">LPJ53_002130</name>
</gene>
<accession>A0A9W7Y3X2</accession>
<reference evidence="3" key="1">
    <citation type="submission" date="2022-07" db="EMBL/GenBank/DDBJ databases">
        <title>Phylogenomic reconstructions and comparative analyses of Kickxellomycotina fungi.</title>
        <authorList>
            <person name="Reynolds N.K."/>
            <person name="Stajich J.E."/>
            <person name="Barry K."/>
            <person name="Grigoriev I.V."/>
            <person name="Crous P."/>
            <person name="Smith M.E."/>
        </authorList>
    </citation>
    <scope>NUCLEOTIDE SEQUENCE</scope>
    <source>
        <strain evidence="3">NBRC 32514</strain>
    </source>
</reference>
<feature type="compositionally biased region" description="Polar residues" evidence="1">
    <location>
        <begin position="1"/>
        <end position="18"/>
    </location>
</feature>
<dbReference type="Proteomes" id="UP001149813">
    <property type="component" value="Unassembled WGS sequence"/>
</dbReference>
<dbReference type="Gene3D" id="3.40.50.1580">
    <property type="entry name" value="Nucleoside phosphorylase domain"/>
    <property type="match status" value="1"/>
</dbReference>
<dbReference type="GO" id="GO:0005829">
    <property type="term" value="C:cytosol"/>
    <property type="evidence" value="ECO:0007669"/>
    <property type="project" value="TreeGrafter"/>
</dbReference>
<dbReference type="SUPFAM" id="SSF53167">
    <property type="entry name" value="Purine and uridine phosphorylases"/>
    <property type="match status" value="1"/>
</dbReference>